<protein>
    <submittedName>
        <fullName evidence="1">Uncharacterized protein</fullName>
    </submittedName>
</protein>
<reference evidence="1" key="1">
    <citation type="submission" date="2018-05" db="EMBL/GenBank/DDBJ databases">
        <title>Draft genome of Mucuna pruriens seed.</title>
        <authorList>
            <person name="Nnadi N.E."/>
            <person name="Vos R."/>
            <person name="Hasami M.H."/>
            <person name="Devisetty U.K."/>
            <person name="Aguiy J.C."/>
        </authorList>
    </citation>
    <scope>NUCLEOTIDE SEQUENCE [LARGE SCALE GENOMIC DNA]</scope>
    <source>
        <strain evidence="1">JCA_2017</strain>
    </source>
</reference>
<dbReference type="AlphaFoldDB" id="A0A371IH60"/>
<accession>A0A371IH60</accession>
<dbReference type="Proteomes" id="UP000257109">
    <property type="component" value="Unassembled WGS sequence"/>
</dbReference>
<evidence type="ECO:0000313" key="1">
    <source>
        <dbReference type="EMBL" id="RDY14343.1"/>
    </source>
</evidence>
<proteinExistence type="predicted"/>
<gene>
    <name evidence="1" type="ORF">CR513_00622</name>
</gene>
<evidence type="ECO:0000313" key="2">
    <source>
        <dbReference type="Proteomes" id="UP000257109"/>
    </source>
</evidence>
<comment type="caution">
    <text evidence="1">The sequence shown here is derived from an EMBL/GenBank/DDBJ whole genome shotgun (WGS) entry which is preliminary data.</text>
</comment>
<sequence length="62" mass="6700">MINLHPTSLEALSLLGFSSQITQEKLERGGRDPRSGLRRKAPIASGGRRLAGLCGRVWTLGL</sequence>
<name>A0A371IH60_MUCPR</name>
<organism evidence="1 2">
    <name type="scientific">Mucuna pruriens</name>
    <name type="common">Velvet bean</name>
    <name type="synonym">Dolichos pruriens</name>
    <dbReference type="NCBI Taxonomy" id="157652"/>
    <lineage>
        <taxon>Eukaryota</taxon>
        <taxon>Viridiplantae</taxon>
        <taxon>Streptophyta</taxon>
        <taxon>Embryophyta</taxon>
        <taxon>Tracheophyta</taxon>
        <taxon>Spermatophyta</taxon>
        <taxon>Magnoliopsida</taxon>
        <taxon>eudicotyledons</taxon>
        <taxon>Gunneridae</taxon>
        <taxon>Pentapetalae</taxon>
        <taxon>rosids</taxon>
        <taxon>fabids</taxon>
        <taxon>Fabales</taxon>
        <taxon>Fabaceae</taxon>
        <taxon>Papilionoideae</taxon>
        <taxon>50 kb inversion clade</taxon>
        <taxon>NPAAA clade</taxon>
        <taxon>indigoferoid/millettioid clade</taxon>
        <taxon>Phaseoleae</taxon>
        <taxon>Mucuna</taxon>
    </lineage>
</organism>
<feature type="non-terminal residue" evidence="1">
    <location>
        <position position="1"/>
    </location>
</feature>
<keyword evidence="2" id="KW-1185">Reference proteome</keyword>
<dbReference type="EMBL" id="QJKJ01000091">
    <property type="protein sequence ID" value="RDY14343.1"/>
    <property type="molecule type" value="Genomic_DNA"/>
</dbReference>